<dbReference type="InterPro" id="IPR002125">
    <property type="entry name" value="CMP_dCMP_dom"/>
</dbReference>
<evidence type="ECO:0000313" key="14">
    <source>
        <dbReference type="EMBL" id="TCZ74452.1"/>
    </source>
</evidence>
<dbReference type="Gene3D" id="3.40.140.10">
    <property type="entry name" value="Cytidine Deaminase, domain 2"/>
    <property type="match status" value="1"/>
</dbReference>
<feature type="binding site" evidence="12">
    <location>
        <position position="83"/>
    </location>
    <ligand>
        <name>Zn(2+)</name>
        <dbReference type="ChEBI" id="CHEBI:29105"/>
        <note>catalytic</note>
    </ligand>
</feature>
<dbReference type="Gene3D" id="3.40.430.10">
    <property type="entry name" value="Dihydrofolate Reductase, subunit A"/>
    <property type="match status" value="1"/>
</dbReference>
<evidence type="ECO:0000256" key="10">
    <source>
        <dbReference type="PIRSR" id="PIRSR006769-1"/>
    </source>
</evidence>
<dbReference type="OrthoDB" id="9800865at2"/>
<keyword evidence="6 9" id="KW-0521">NADP</keyword>
<feature type="binding site" evidence="11">
    <location>
        <position position="162"/>
    </location>
    <ligand>
        <name>NADP(+)</name>
        <dbReference type="ChEBI" id="CHEBI:58349"/>
    </ligand>
</feature>
<dbReference type="SUPFAM" id="SSF53927">
    <property type="entry name" value="Cytidine deaminase-like"/>
    <property type="match status" value="1"/>
</dbReference>
<accession>A0A4V2WN79</accession>
<dbReference type="InterPro" id="IPR024072">
    <property type="entry name" value="DHFR-like_dom_sf"/>
</dbReference>
<comment type="caution">
    <text evidence="14">The sequence shown here is derived from an EMBL/GenBank/DDBJ whole genome shotgun (WGS) entry which is preliminary data.</text>
</comment>
<feature type="binding site" evidence="11">
    <location>
        <position position="212"/>
    </location>
    <ligand>
        <name>substrate</name>
    </ligand>
</feature>
<dbReference type="GO" id="GO:0008703">
    <property type="term" value="F:5-amino-6-(5-phosphoribosylamino)uracil reductase activity"/>
    <property type="evidence" value="ECO:0007669"/>
    <property type="project" value="UniProtKB-EC"/>
</dbReference>
<sequence length="360" mass="39429">MSTPITHETWMDRCLQLAALGEATVAPNPMVGAVLVHGDRIIGEGWHQAYGGPHAEVHCFGSVADDDRQLIPESTLYVSLEPCAHWGKTPPCADRIVAERVTRVVVGCRDPFPAVDGKGIEKLRAAGVDVTVGIREAECLRINEVFFTFHSRKRPFITLKWAQSADGFIAGPRSRRVAISNAASARIVHRLRAGHGAILVGTNTALFDDPELSTRHWPGRHPLRLVVDRQLRLPAQLKLFNGEQPTLVLNALQKSAHHNLEYLRLDFSQDDLAAQVCELLYVRGITGLLVEGGARLLQHFIDSGLWDRVYRITAPSLRLGSGIAAPLLAGGIATGRSGIAGDWWDEYRASPEVLVGLQPR</sequence>
<evidence type="ECO:0000256" key="4">
    <source>
        <dbReference type="ARBA" id="ARBA00005259"/>
    </source>
</evidence>
<feature type="binding site" evidence="11">
    <location>
        <position position="192"/>
    </location>
    <ligand>
        <name>substrate</name>
    </ligand>
</feature>
<comment type="catalytic activity">
    <reaction evidence="9">
        <text>2,5-diamino-6-hydroxy-4-(5-phosphoribosylamino)-pyrimidine + H2O + H(+) = 5-amino-6-(5-phospho-D-ribosylamino)uracil + NH4(+)</text>
        <dbReference type="Rhea" id="RHEA:21868"/>
        <dbReference type="ChEBI" id="CHEBI:15377"/>
        <dbReference type="ChEBI" id="CHEBI:15378"/>
        <dbReference type="ChEBI" id="CHEBI:28938"/>
        <dbReference type="ChEBI" id="CHEBI:58453"/>
        <dbReference type="ChEBI" id="CHEBI:58614"/>
        <dbReference type="EC" id="3.5.4.26"/>
    </reaction>
</comment>
<keyword evidence="9" id="KW-0686">Riboflavin biosynthesis</keyword>
<dbReference type="EC" id="3.5.4.26" evidence="9"/>
<dbReference type="RefSeq" id="WP_131850498.1">
    <property type="nucleotide sequence ID" value="NZ_SKFH01000002.1"/>
</dbReference>
<feature type="binding site" evidence="11">
    <location>
        <position position="215"/>
    </location>
    <ligand>
        <name>substrate</name>
    </ligand>
</feature>
<feature type="binding site" evidence="12">
    <location>
        <position position="54"/>
    </location>
    <ligand>
        <name>Zn(2+)</name>
        <dbReference type="ChEBI" id="CHEBI:29105"/>
        <note>catalytic</note>
    </ligand>
</feature>
<comment type="catalytic activity">
    <reaction evidence="9">
        <text>5-amino-6-(5-phospho-D-ribitylamino)uracil + NADP(+) = 5-amino-6-(5-phospho-D-ribosylamino)uracil + NADPH + H(+)</text>
        <dbReference type="Rhea" id="RHEA:17845"/>
        <dbReference type="ChEBI" id="CHEBI:15378"/>
        <dbReference type="ChEBI" id="CHEBI:57783"/>
        <dbReference type="ChEBI" id="CHEBI:58349"/>
        <dbReference type="ChEBI" id="CHEBI:58421"/>
        <dbReference type="ChEBI" id="CHEBI:58453"/>
        <dbReference type="EC" id="1.1.1.193"/>
    </reaction>
</comment>
<dbReference type="InterPro" id="IPR002734">
    <property type="entry name" value="RibDG_C"/>
</dbReference>
<keyword evidence="15" id="KW-1185">Reference proteome</keyword>
<evidence type="ECO:0000256" key="6">
    <source>
        <dbReference type="ARBA" id="ARBA00022857"/>
    </source>
</evidence>
<feature type="binding site" evidence="11">
    <location>
        <position position="291"/>
    </location>
    <ligand>
        <name>substrate</name>
    </ligand>
</feature>
<dbReference type="NCBIfam" id="TIGR00326">
    <property type="entry name" value="eubact_ribD"/>
    <property type="match status" value="1"/>
</dbReference>
<evidence type="ECO:0000256" key="1">
    <source>
        <dbReference type="ARBA" id="ARBA00002151"/>
    </source>
</evidence>
<evidence type="ECO:0000256" key="2">
    <source>
        <dbReference type="ARBA" id="ARBA00004882"/>
    </source>
</evidence>
<feature type="binding site" evidence="11">
    <location>
        <position position="204"/>
    </location>
    <ligand>
        <name>NADP(+)</name>
        <dbReference type="ChEBI" id="CHEBI:58349"/>
    </ligand>
</feature>
<dbReference type="AlphaFoldDB" id="A0A4V2WN79"/>
<name>A0A4V2WN79_9BACT</name>
<dbReference type="PIRSF" id="PIRSF006769">
    <property type="entry name" value="RibD"/>
    <property type="match status" value="1"/>
</dbReference>
<dbReference type="Pfam" id="PF01872">
    <property type="entry name" value="RibD_C"/>
    <property type="match status" value="1"/>
</dbReference>
<dbReference type="GO" id="GO:0009231">
    <property type="term" value="P:riboflavin biosynthetic process"/>
    <property type="evidence" value="ECO:0007669"/>
    <property type="project" value="UniProtKB-UniPathway"/>
</dbReference>
<dbReference type="SUPFAM" id="SSF53597">
    <property type="entry name" value="Dihydrofolate reductase-like"/>
    <property type="match status" value="1"/>
</dbReference>
<dbReference type="Pfam" id="PF00383">
    <property type="entry name" value="dCMP_cyt_deam_1"/>
    <property type="match status" value="1"/>
</dbReference>
<dbReference type="InterPro" id="IPR004794">
    <property type="entry name" value="Eubact_RibD"/>
</dbReference>
<proteinExistence type="inferred from homology"/>
<evidence type="ECO:0000256" key="8">
    <source>
        <dbReference type="ARBA" id="ARBA00023268"/>
    </source>
</evidence>
<evidence type="ECO:0000259" key="13">
    <source>
        <dbReference type="PROSITE" id="PS51747"/>
    </source>
</evidence>
<evidence type="ECO:0000256" key="3">
    <source>
        <dbReference type="ARBA" id="ARBA00004910"/>
    </source>
</evidence>
<keyword evidence="9 12" id="KW-0862">Zinc</keyword>
<feature type="active site" description="Proton donor" evidence="10">
    <location>
        <position position="56"/>
    </location>
</feature>
<dbReference type="GO" id="GO:0008835">
    <property type="term" value="F:diaminohydroxyphosphoribosylaminopyrimidine deaminase activity"/>
    <property type="evidence" value="ECO:0007669"/>
    <property type="project" value="UniProtKB-EC"/>
</dbReference>
<keyword evidence="7 9" id="KW-0560">Oxidoreductase</keyword>
<comment type="cofactor">
    <cofactor evidence="9 12">
        <name>Zn(2+)</name>
        <dbReference type="ChEBI" id="CHEBI:29105"/>
    </cofactor>
    <text evidence="9 12">Binds 1 zinc ion.</text>
</comment>
<dbReference type="PANTHER" id="PTHR38011:SF7">
    <property type="entry name" value="2,5-DIAMINO-6-RIBOSYLAMINO-4(3H)-PYRIMIDINONE 5'-PHOSPHATE REDUCTASE"/>
    <property type="match status" value="1"/>
</dbReference>
<keyword evidence="8" id="KW-0511">Multifunctional enzyme</keyword>
<dbReference type="EC" id="1.1.1.193" evidence="9"/>
<gene>
    <name evidence="14" type="primary">ribD</name>
    <name evidence="14" type="ORF">E0486_02160</name>
</gene>
<organism evidence="14 15">
    <name type="scientific">Flaviaesturariibacter aridisoli</name>
    <dbReference type="NCBI Taxonomy" id="2545761"/>
    <lineage>
        <taxon>Bacteria</taxon>
        <taxon>Pseudomonadati</taxon>
        <taxon>Bacteroidota</taxon>
        <taxon>Chitinophagia</taxon>
        <taxon>Chitinophagales</taxon>
        <taxon>Chitinophagaceae</taxon>
        <taxon>Flaviaestuariibacter</taxon>
    </lineage>
</organism>
<keyword evidence="9 12" id="KW-0479">Metal-binding</keyword>
<evidence type="ECO:0000256" key="11">
    <source>
        <dbReference type="PIRSR" id="PIRSR006769-2"/>
    </source>
</evidence>
<dbReference type="PROSITE" id="PS51747">
    <property type="entry name" value="CYT_DCMP_DEAMINASES_2"/>
    <property type="match status" value="1"/>
</dbReference>
<comment type="similarity">
    <text evidence="4 9">In the N-terminal section; belongs to the cytidine and deoxycytidylate deaminase family.</text>
</comment>
<dbReference type="PANTHER" id="PTHR38011">
    <property type="entry name" value="DIHYDROFOLATE REDUCTASE FAMILY PROTEIN (AFU_ORTHOLOGUE AFUA_8G06820)"/>
    <property type="match status" value="1"/>
</dbReference>
<comment type="similarity">
    <text evidence="5 9">In the C-terminal section; belongs to the HTP reductase family.</text>
</comment>
<keyword evidence="9 14" id="KW-0378">Hydrolase</keyword>
<dbReference type="InterPro" id="IPR050765">
    <property type="entry name" value="Riboflavin_Biosynth_HTPR"/>
</dbReference>
<evidence type="ECO:0000256" key="7">
    <source>
        <dbReference type="ARBA" id="ARBA00023002"/>
    </source>
</evidence>
<feature type="domain" description="CMP/dCMP-type deaminase" evidence="13">
    <location>
        <begin position="5"/>
        <end position="131"/>
    </location>
</feature>
<evidence type="ECO:0000256" key="9">
    <source>
        <dbReference type="PIRNR" id="PIRNR006769"/>
    </source>
</evidence>
<dbReference type="InterPro" id="IPR016193">
    <property type="entry name" value="Cytidine_deaminase-like"/>
</dbReference>
<evidence type="ECO:0000256" key="5">
    <source>
        <dbReference type="ARBA" id="ARBA00007417"/>
    </source>
</evidence>
<evidence type="ECO:0000256" key="12">
    <source>
        <dbReference type="PIRSR" id="PIRSR006769-3"/>
    </source>
</evidence>
<dbReference type="GO" id="GO:0046872">
    <property type="term" value="F:metal ion binding"/>
    <property type="evidence" value="ECO:0007669"/>
    <property type="project" value="UniProtKB-KW"/>
</dbReference>
<dbReference type="CDD" id="cd01284">
    <property type="entry name" value="Riboflavin_deaminase-reductase"/>
    <property type="match status" value="1"/>
</dbReference>
<comment type="pathway">
    <text evidence="3 9">Cofactor biosynthesis; riboflavin biosynthesis; 5-amino-6-(D-ribitylamino)uracil from GTP: step 3/4.</text>
</comment>
<comment type="function">
    <text evidence="1 9">Converts 2,5-diamino-6-(ribosylamino)-4(3h)-pyrimidinone 5'-phosphate into 5-amino-6-(ribosylamino)-2,4(1h,3h)-pyrimidinedione 5'-phosphate.</text>
</comment>
<feature type="binding site" evidence="11">
    <location>
        <position position="208"/>
    </location>
    <ligand>
        <name>NADP(+)</name>
        <dbReference type="ChEBI" id="CHEBI:58349"/>
    </ligand>
</feature>
<protein>
    <recommendedName>
        <fullName evidence="9">Riboflavin biosynthesis protein RibD</fullName>
    </recommendedName>
    <domain>
        <recommendedName>
            <fullName evidence="9">Diaminohydroxyphosphoribosylaminopyrimidine deaminase</fullName>
            <shortName evidence="9">DRAP deaminase</shortName>
            <ecNumber evidence="9">3.5.4.26</ecNumber>
        </recommendedName>
        <alternativeName>
            <fullName evidence="9">Riboflavin-specific deaminase</fullName>
        </alternativeName>
    </domain>
    <domain>
        <recommendedName>
            <fullName evidence="9">5-amino-6-(5-phosphoribosylamino)uracil reductase</fullName>
            <ecNumber evidence="9">1.1.1.193</ecNumber>
        </recommendedName>
        <alternativeName>
            <fullName evidence="9">HTP reductase</fullName>
        </alternativeName>
    </domain>
</protein>
<feature type="binding site" evidence="12">
    <location>
        <position position="92"/>
    </location>
    <ligand>
        <name>Zn(2+)</name>
        <dbReference type="ChEBI" id="CHEBI:29105"/>
        <note>catalytic</note>
    </ligand>
</feature>
<comment type="pathway">
    <text evidence="2 9">Cofactor biosynthesis; riboflavin biosynthesis; 5-amino-6-(D-ribitylamino)uracil from GTP: step 2/4.</text>
</comment>
<evidence type="ECO:0000313" key="15">
    <source>
        <dbReference type="Proteomes" id="UP000295164"/>
    </source>
</evidence>
<dbReference type="EMBL" id="SKFH01000002">
    <property type="protein sequence ID" value="TCZ74452.1"/>
    <property type="molecule type" value="Genomic_DNA"/>
</dbReference>
<reference evidence="14 15" key="1">
    <citation type="submission" date="2019-03" db="EMBL/GenBank/DDBJ databases">
        <authorList>
            <person name="Kim M.K.M."/>
        </authorList>
    </citation>
    <scope>NUCLEOTIDE SEQUENCE [LARGE SCALE GENOMIC DNA]</scope>
    <source>
        <strain evidence="14 15">17J68-15</strain>
    </source>
</reference>
<dbReference type="UniPathway" id="UPA00275">
    <property type="reaction ID" value="UER00401"/>
</dbReference>
<dbReference type="Proteomes" id="UP000295164">
    <property type="component" value="Unassembled WGS sequence"/>
</dbReference>